<dbReference type="Gene3D" id="3.80.10.10">
    <property type="entry name" value="Ribonuclease Inhibitor"/>
    <property type="match status" value="1"/>
</dbReference>
<gene>
    <name evidence="6" type="ORF">Fmac_030091</name>
</gene>
<evidence type="ECO:0000256" key="4">
    <source>
        <dbReference type="ARBA" id="ARBA00022737"/>
    </source>
</evidence>
<dbReference type="FunFam" id="3.80.10.10:FF:000383">
    <property type="entry name" value="Leucine-rich repeat receptor protein kinase EMS1"/>
    <property type="match status" value="1"/>
</dbReference>
<dbReference type="InterPro" id="IPR051716">
    <property type="entry name" value="Plant_RL_S/T_kinase"/>
</dbReference>
<dbReference type="GO" id="GO:0016020">
    <property type="term" value="C:membrane"/>
    <property type="evidence" value="ECO:0007669"/>
    <property type="project" value="UniProtKB-SubCell"/>
</dbReference>
<keyword evidence="7" id="KW-1185">Reference proteome</keyword>
<keyword evidence="5" id="KW-0675">Receptor</keyword>
<sequence length="213" mass="24249">MHRHQFALRASDTVRIQRFTYPLPDSIINLAQLGILDFHNNRLSGVLPKGIRSWKKLNDLNLANNQIGGTIPKEIVALSMLNFLDLSRNRFSGRVLTRFQNLKLNQLNLSYNRLPGELPHMLAKDMCRSSFIGNLACVMEGVRRRVYRNFQDANKAIDKSKWTLMSFHKLGFSEDEILNCLDEDNMIGRGSSGNVYKVVLSSAEVVGPFRVAR</sequence>
<keyword evidence="2" id="KW-0433">Leucine-rich repeat</keyword>
<keyword evidence="4" id="KW-0677">Repeat</keyword>
<dbReference type="PANTHER" id="PTHR48053:SF159">
    <property type="entry name" value="PROTEIN KINASE DOMAIN-CONTAINING PROTEIN"/>
    <property type="match status" value="1"/>
</dbReference>
<dbReference type="InterPro" id="IPR032675">
    <property type="entry name" value="LRR_dom_sf"/>
</dbReference>
<proteinExistence type="predicted"/>
<dbReference type="Proteomes" id="UP001603857">
    <property type="component" value="Unassembled WGS sequence"/>
</dbReference>
<evidence type="ECO:0000256" key="3">
    <source>
        <dbReference type="ARBA" id="ARBA00022729"/>
    </source>
</evidence>
<evidence type="ECO:0000256" key="1">
    <source>
        <dbReference type="ARBA" id="ARBA00004479"/>
    </source>
</evidence>
<comment type="caution">
    <text evidence="6">The sequence shown here is derived from an EMBL/GenBank/DDBJ whole genome shotgun (WGS) entry which is preliminary data.</text>
</comment>
<name>A0ABD1LC75_9FABA</name>
<keyword evidence="3" id="KW-0732">Signal</keyword>
<evidence type="ECO:0000313" key="6">
    <source>
        <dbReference type="EMBL" id="KAL2321122.1"/>
    </source>
</evidence>
<organism evidence="6 7">
    <name type="scientific">Flemingia macrophylla</name>
    <dbReference type="NCBI Taxonomy" id="520843"/>
    <lineage>
        <taxon>Eukaryota</taxon>
        <taxon>Viridiplantae</taxon>
        <taxon>Streptophyta</taxon>
        <taxon>Embryophyta</taxon>
        <taxon>Tracheophyta</taxon>
        <taxon>Spermatophyta</taxon>
        <taxon>Magnoliopsida</taxon>
        <taxon>eudicotyledons</taxon>
        <taxon>Gunneridae</taxon>
        <taxon>Pentapetalae</taxon>
        <taxon>rosids</taxon>
        <taxon>fabids</taxon>
        <taxon>Fabales</taxon>
        <taxon>Fabaceae</taxon>
        <taxon>Papilionoideae</taxon>
        <taxon>50 kb inversion clade</taxon>
        <taxon>NPAAA clade</taxon>
        <taxon>indigoferoid/millettioid clade</taxon>
        <taxon>Phaseoleae</taxon>
        <taxon>Flemingia</taxon>
    </lineage>
</organism>
<dbReference type="InterPro" id="IPR001611">
    <property type="entry name" value="Leu-rich_rpt"/>
</dbReference>
<accession>A0ABD1LC75</accession>
<comment type="subcellular location">
    <subcellularLocation>
        <location evidence="1">Membrane</location>
        <topology evidence="1">Single-pass type I membrane protein</topology>
    </subcellularLocation>
</comment>
<dbReference type="SUPFAM" id="SSF52058">
    <property type="entry name" value="L domain-like"/>
    <property type="match status" value="1"/>
</dbReference>
<reference evidence="6 7" key="1">
    <citation type="submission" date="2024-08" db="EMBL/GenBank/DDBJ databases">
        <title>Insights into the chromosomal genome structure of Flemingia macrophylla.</title>
        <authorList>
            <person name="Ding Y."/>
            <person name="Zhao Y."/>
            <person name="Bi W."/>
            <person name="Wu M."/>
            <person name="Zhao G."/>
            <person name="Gong Y."/>
            <person name="Li W."/>
            <person name="Zhang P."/>
        </authorList>
    </citation>
    <scope>NUCLEOTIDE SEQUENCE [LARGE SCALE GENOMIC DNA]</scope>
    <source>
        <strain evidence="6">DYQJB</strain>
        <tissue evidence="6">Leaf</tissue>
    </source>
</reference>
<dbReference type="EMBL" id="JBGMDY010000010">
    <property type="protein sequence ID" value="KAL2321122.1"/>
    <property type="molecule type" value="Genomic_DNA"/>
</dbReference>
<dbReference type="AlphaFoldDB" id="A0ABD1LC75"/>
<dbReference type="Pfam" id="PF00560">
    <property type="entry name" value="LRR_1"/>
    <property type="match status" value="1"/>
</dbReference>
<dbReference type="PANTHER" id="PTHR48053">
    <property type="entry name" value="LEUCINE RICH REPEAT FAMILY PROTEIN, EXPRESSED"/>
    <property type="match status" value="1"/>
</dbReference>
<evidence type="ECO:0000313" key="7">
    <source>
        <dbReference type="Proteomes" id="UP001603857"/>
    </source>
</evidence>
<dbReference type="Pfam" id="PF13855">
    <property type="entry name" value="LRR_8"/>
    <property type="match status" value="1"/>
</dbReference>
<evidence type="ECO:0000256" key="2">
    <source>
        <dbReference type="ARBA" id="ARBA00022614"/>
    </source>
</evidence>
<protein>
    <submittedName>
        <fullName evidence="6">Uncharacterized protein</fullName>
    </submittedName>
</protein>
<evidence type="ECO:0000256" key="5">
    <source>
        <dbReference type="ARBA" id="ARBA00023170"/>
    </source>
</evidence>